<comment type="similarity">
    <text evidence="1">Belongs to the 'phage' integrase family.</text>
</comment>
<feature type="domain" description="Tyr recombinase" evidence="6">
    <location>
        <begin position="242"/>
        <end position="453"/>
    </location>
</feature>
<dbReference type="PANTHER" id="PTHR30349:SF41">
    <property type="entry name" value="INTEGRASE_RECOMBINASE PROTEIN MJ0367-RELATED"/>
    <property type="match status" value="1"/>
</dbReference>
<dbReference type="InterPro" id="IPR013762">
    <property type="entry name" value="Integrase-like_cat_sf"/>
</dbReference>
<protein>
    <recommendedName>
        <fullName evidence="6">Tyr recombinase domain-containing protein</fullName>
    </recommendedName>
</protein>
<dbReference type="Proteomes" id="UP000007058">
    <property type="component" value="Chromosome"/>
</dbReference>
<name>Q2W242_PARM1</name>
<reference evidence="7 8" key="1">
    <citation type="journal article" date="2005" name="DNA Res.">
        <title>Complete genome sequence of the facultative anaerobic magnetotactic bacterium Magnetospirillum sp. strain AMB-1.</title>
        <authorList>
            <person name="Matsunaga T."/>
            <person name="Okamura Y."/>
            <person name="Fukuda Y."/>
            <person name="Wahyudi A.T."/>
            <person name="Murase Y."/>
            <person name="Takeyama H."/>
        </authorList>
    </citation>
    <scope>NUCLEOTIDE SEQUENCE [LARGE SCALE GENOMIC DNA]</scope>
    <source>
        <strain evidence="8">ATCC 700264 / AMB-1</strain>
    </source>
</reference>
<dbReference type="Gene3D" id="1.10.443.10">
    <property type="entry name" value="Intergrase catalytic core"/>
    <property type="match status" value="1"/>
</dbReference>
<organism evidence="7 8">
    <name type="scientific">Paramagnetospirillum magneticum (strain ATCC 700264 / AMB-1)</name>
    <name type="common">Magnetospirillum magneticum</name>
    <dbReference type="NCBI Taxonomy" id="342108"/>
    <lineage>
        <taxon>Bacteria</taxon>
        <taxon>Pseudomonadati</taxon>
        <taxon>Pseudomonadota</taxon>
        <taxon>Alphaproteobacteria</taxon>
        <taxon>Rhodospirillales</taxon>
        <taxon>Magnetospirillaceae</taxon>
        <taxon>Paramagnetospirillum</taxon>
    </lineage>
</organism>
<dbReference type="AlphaFoldDB" id="Q2W242"/>
<proteinExistence type="inferred from homology"/>
<dbReference type="Pfam" id="PF00589">
    <property type="entry name" value="Phage_integrase"/>
    <property type="match status" value="1"/>
</dbReference>
<dbReference type="PROSITE" id="PS51898">
    <property type="entry name" value="TYR_RECOMBINASE"/>
    <property type="match status" value="1"/>
</dbReference>
<dbReference type="GO" id="GO:0003677">
    <property type="term" value="F:DNA binding"/>
    <property type="evidence" value="ECO:0007669"/>
    <property type="project" value="UniProtKB-KW"/>
</dbReference>
<accession>Q2W242</accession>
<dbReference type="InterPro" id="IPR002104">
    <property type="entry name" value="Integrase_catalytic"/>
</dbReference>
<dbReference type="SUPFAM" id="SSF56349">
    <property type="entry name" value="DNA breaking-rejoining enzymes"/>
    <property type="match status" value="1"/>
</dbReference>
<evidence type="ECO:0000256" key="4">
    <source>
        <dbReference type="ARBA" id="ARBA00023172"/>
    </source>
</evidence>
<feature type="compositionally biased region" description="Basic residues" evidence="5">
    <location>
        <begin position="7"/>
        <end position="18"/>
    </location>
</feature>
<evidence type="ECO:0000313" key="8">
    <source>
        <dbReference type="Proteomes" id="UP000007058"/>
    </source>
</evidence>
<keyword evidence="8" id="KW-1185">Reference proteome</keyword>
<dbReference type="STRING" id="342108.amb3279"/>
<evidence type="ECO:0000256" key="1">
    <source>
        <dbReference type="ARBA" id="ARBA00008857"/>
    </source>
</evidence>
<feature type="region of interest" description="Disordered" evidence="5">
    <location>
        <begin position="1"/>
        <end position="20"/>
    </location>
</feature>
<evidence type="ECO:0000259" key="6">
    <source>
        <dbReference type="PROSITE" id="PS51898"/>
    </source>
</evidence>
<gene>
    <name evidence="7" type="ordered locus">amb3279</name>
</gene>
<keyword evidence="3" id="KW-0238">DNA-binding</keyword>
<dbReference type="InterPro" id="IPR050090">
    <property type="entry name" value="Tyrosine_recombinase_XerCD"/>
</dbReference>
<sequence length="567" mass="65604">MNAAKPLTRKGNHSKGRKAGVSDLATESLNEFRFIDIPVILRRKQGRSIWTARVTMAPAPGMFAINNDGNRLERTTGESDLERAKDKARQLYAALNYRAERGESLHPKSFNGLVSEYLRWLDERVNLGFVKPYVRARVSTTLERYFVPFFDDKLIDTITAADLVRYHEWRESYAIAYKGKTFIKYERNGKELVRPFTPVTPSPATIRKERQQFYQFMEFSASRGYLRAEAIPRFKRLSGTGSVRLAFSPDEIERLQKVSASRCRKHLHAIQRRAMVINHYRMMVLYLSGLRTVEASRLRFRDLISGVDKAGEISYLVRLRPEHLKKADVRKHLRTVTPQSGFKSIVDNLKKAYAHFDKYEVTEDDFVFHDKDGTMNRNTAKPFIELLDAAKFSRGVRYKSHYALGSFRHTFITDRLYERQDLGFVSRWTGTSIEMIDRHYSHVLNEMEHQEPRPPNTVVVLPHSLEYLLGKADVDPTEEGPTIFNTAKAIEPAFDLDRRRKEWGGDVREFLRIMRDVYGDRFVNLPIDQKLGEIHNFVGEHGFNSVEANDFLVLVIEVLEVESSAVL</sequence>
<dbReference type="KEGG" id="mag:amb3279"/>
<keyword evidence="2" id="KW-0229">DNA integration</keyword>
<dbReference type="GO" id="GO:0006310">
    <property type="term" value="P:DNA recombination"/>
    <property type="evidence" value="ECO:0007669"/>
    <property type="project" value="UniProtKB-KW"/>
</dbReference>
<dbReference type="InterPro" id="IPR011010">
    <property type="entry name" value="DNA_brk_join_enz"/>
</dbReference>
<dbReference type="RefSeq" id="WP_011385641.1">
    <property type="nucleotide sequence ID" value="NC_007626.1"/>
</dbReference>
<keyword evidence="4" id="KW-0233">DNA recombination</keyword>
<dbReference type="GO" id="GO:0015074">
    <property type="term" value="P:DNA integration"/>
    <property type="evidence" value="ECO:0007669"/>
    <property type="project" value="UniProtKB-KW"/>
</dbReference>
<evidence type="ECO:0000256" key="2">
    <source>
        <dbReference type="ARBA" id="ARBA00022908"/>
    </source>
</evidence>
<dbReference type="OrthoDB" id="102994at2"/>
<dbReference type="HOGENOM" id="CLU_578468_0_0_5"/>
<dbReference type="EMBL" id="AP007255">
    <property type="protein sequence ID" value="BAE52083.1"/>
    <property type="molecule type" value="Genomic_DNA"/>
</dbReference>
<dbReference type="PANTHER" id="PTHR30349">
    <property type="entry name" value="PHAGE INTEGRASE-RELATED"/>
    <property type="match status" value="1"/>
</dbReference>
<evidence type="ECO:0000313" key="7">
    <source>
        <dbReference type="EMBL" id="BAE52083.1"/>
    </source>
</evidence>
<evidence type="ECO:0000256" key="5">
    <source>
        <dbReference type="SAM" id="MobiDB-lite"/>
    </source>
</evidence>
<evidence type="ECO:0000256" key="3">
    <source>
        <dbReference type="ARBA" id="ARBA00023125"/>
    </source>
</evidence>